<evidence type="ECO:0000256" key="1">
    <source>
        <dbReference type="ARBA" id="ARBA00022679"/>
    </source>
</evidence>
<dbReference type="InterPro" id="IPR050769">
    <property type="entry name" value="NAT_camello-type"/>
</dbReference>
<gene>
    <name evidence="3" type="ORF">AVDCRST_MAG37-2505</name>
</gene>
<dbReference type="PANTHER" id="PTHR13947">
    <property type="entry name" value="GNAT FAMILY N-ACETYLTRANSFERASE"/>
    <property type="match status" value="1"/>
</dbReference>
<dbReference type="EMBL" id="CADCVD010000124">
    <property type="protein sequence ID" value="CAA9452435.1"/>
    <property type="molecule type" value="Genomic_DNA"/>
</dbReference>
<reference evidence="3" key="1">
    <citation type="submission" date="2020-02" db="EMBL/GenBank/DDBJ databases">
        <authorList>
            <person name="Meier V. D."/>
        </authorList>
    </citation>
    <scope>NUCLEOTIDE SEQUENCE</scope>
    <source>
        <strain evidence="3">AVDCRST_MAG37</strain>
    </source>
</reference>
<dbReference type="GO" id="GO:0008080">
    <property type="term" value="F:N-acetyltransferase activity"/>
    <property type="evidence" value="ECO:0007669"/>
    <property type="project" value="InterPro"/>
</dbReference>
<dbReference type="AlphaFoldDB" id="A0A6J4QW84"/>
<keyword evidence="1" id="KW-0808">Transferase</keyword>
<dbReference type="Pfam" id="PF00583">
    <property type="entry name" value="Acetyltransf_1"/>
    <property type="match status" value="1"/>
</dbReference>
<dbReference type="InterPro" id="IPR000182">
    <property type="entry name" value="GNAT_dom"/>
</dbReference>
<dbReference type="InterPro" id="IPR016181">
    <property type="entry name" value="Acyl_CoA_acyltransferase"/>
</dbReference>
<organism evidence="3">
    <name type="scientific">uncultured Rubrobacteraceae bacterium</name>
    <dbReference type="NCBI Taxonomy" id="349277"/>
    <lineage>
        <taxon>Bacteria</taxon>
        <taxon>Bacillati</taxon>
        <taxon>Actinomycetota</taxon>
        <taxon>Rubrobacteria</taxon>
        <taxon>Rubrobacterales</taxon>
        <taxon>Rubrobacteraceae</taxon>
        <taxon>environmental samples</taxon>
    </lineage>
</organism>
<name>A0A6J4QW84_9ACTN</name>
<dbReference type="PROSITE" id="PS51186">
    <property type="entry name" value="GNAT"/>
    <property type="match status" value="1"/>
</dbReference>
<dbReference type="Gene3D" id="3.40.630.30">
    <property type="match status" value="1"/>
</dbReference>
<sequence length="207" mass="23251">MQENTFVVRPAEQRDEPSIADLVVEGFLDKFRPVFGKRMERSTKIMERWVRLEHSLGGVDSLVIEGVSPPELVASVGVRTGSSDDEALAHAIWETLRQNLGFFYASWAASLLSYPRYAASSSEAYIERLVIAGEYRRQGLARTMLDAAETLARESGKRTVGLHVSGSNLPALKLYEACGYEEVSRQRSLLTGYFLGIKEWLYLQKEL</sequence>
<accession>A0A6J4QW84</accession>
<evidence type="ECO:0000259" key="2">
    <source>
        <dbReference type="PROSITE" id="PS51186"/>
    </source>
</evidence>
<dbReference type="SUPFAM" id="SSF55729">
    <property type="entry name" value="Acyl-CoA N-acyltransferases (Nat)"/>
    <property type="match status" value="1"/>
</dbReference>
<dbReference type="CDD" id="cd04301">
    <property type="entry name" value="NAT_SF"/>
    <property type="match status" value="1"/>
</dbReference>
<evidence type="ECO:0000313" key="3">
    <source>
        <dbReference type="EMBL" id="CAA9452435.1"/>
    </source>
</evidence>
<proteinExistence type="predicted"/>
<feature type="domain" description="N-acetyltransferase" evidence="2">
    <location>
        <begin position="62"/>
        <end position="207"/>
    </location>
</feature>
<protein>
    <recommendedName>
        <fullName evidence="2">N-acetyltransferase domain-containing protein</fullName>
    </recommendedName>
</protein>
<dbReference type="PANTHER" id="PTHR13947:SF37">
    <property type="entry name" value="LD18367P"/>
    <property type="match status" value="1"/>
</dbReference>